<reference evidence="1" key="1">
    <citation type="journal article" date="2015" name="Nature">
        <title>Complex archaea that bridge the gap between prokaryotes and eukaryotes.</title>
        <authorList>
            <person name="Spang A."/>
            <person name="Saw J.H."/>
            <person name="Jorgensen S.L."/>
            <person name="Zaremba-Niedzwiedzka K."/>
            <person name="Martijn J."/>
            <person name="Lind A.E."/>
            <person name="van Eijk R."/>
            <person name="Schleper C."/>
            <person name="Guy L."/>
            <person name="Ettema T.J."/>
        </authorList>
    </citation>
    <scope>NUCLEOTIDE SEQUENCE</scope>
</reference>
<evidence type="ECO:0000313" key="1">
    <source>
        <dbReference type="EMBL" id="KKL61048.1"/>
    </source>
</evidence>
<sequence>MTTITEEKKAEEYRKRSKEARWEIFK</sequence>
<protein>
    <submittedName>
        <fullName evidence="1">Uncharacterized protein</fullName>
    </submittedName>
</protein>
<gene>
    <name evidence="1" type="ORF">LCGC14_2199250</name>
</gene>
<name>A0A0F9DH73_9ZZZZ</name>
<comment type="caution">
    <text evidence="1">The sequence shown here is derived from an EMBL/GenBank/DDBJ whole genome shotgun (WGS) entry which is preliminary data.</text>
</comment>
<accession>A0A0F9DH73</accession>
<dbReference type="EMBL" id="LAZR01028940">
    <property type="protein sequence ID" value="KKL61048.1"/>
    <property type="molecule type" value="Genomic_DNA"/>
</dbReference>
<organism evidence="1">
    <name type="scientific">marine sediment metagenome</name>
    <dbReference type="NCBI Taxonomy" id="412755"/>
    <lineage>
        <taxon>unclassified sequences</taxon>
        <taxon>metagenomes</taxon>
        <taxon>ecological metagenomes</taxon>
    </lineage>
</organism>
<feature type="non-terminal residue" evidence="1">
    <location>
        <position position="26"/>
    </location>
</feature>
<dbReference type="AlphaFoldDB" id="A0A0F9DH73"/>
<proteinExistence type="predicted"/>